<gene>
    <name evidence="1" type="ORF">E3C22_11970</name>
</gene>
<evidence type="ECO:0008006" key="3">
    <source>
        <dbReference type="Google" id="ProtNLM"/>
    </source>
</evidence>
<dbReference type="InterPro" id="IPR016918">
    <property type="entry name" value="UCP029394"/>
</dbReference>
<dbReference type="AlphaFoldDB" id="A0A4Y8RK45"/>
<reference evidence="1 2" key="1">
    <citation type="submission" date="2019-03" db="EMBL/GenBank/DDBJ databases">
        <title>Jiella endophytica sp. nov., a novel endophytic bacterium isolated from root of Ficus microcarpa Linn. f.</title>
        <authorList>
            <person name="Tuo L."/>
        </authorList>
    </citation>
    <scope>NUCLEOTIDE SEQUENCE [LARGE SCALE GENOMIC DNA]</scope>
    <source>
        <strain evidence="1 2">CBS5Q-3</strain>
    </source>
</reference>
<name>A0A4Y8RK45_9HYPH</name>
<keyword evidence="2" id="KW-1185">Reference proteome</keyword>
<evidence type="ECO:0000313" key="1">
    <source>
        <dbReference type="EMBL" id="TFF23147.1"/>
    </source>
</evidence>
<protein>
    <recommendedName>
        <fullName evidence="3">DUF4440 domain-containing protein</fullName>
    </recommendedName>
</protein>
<sequence>MSSGAATLGILALEEVRLCHAFFEDWFAGRTDPAALDARLQAFSDEFLRVAPDGSLVTCGDLRRFLERRHDEETGTGFSIHIENEAIVWESADAALVSYVERQSSRGFSSRRLSTALFIASPHTPGGVQWRHLQETMIPSPQTAGEPARPNP</sequence>
<dbReference type="SUPFAM" id="SSF54427">
    <property type="entry name" value="NTF2-like"/>
    <property type="match status" value="1"/>
</dbReference>
<dbReference type="PIRSF" id="PIRSF029394">
    <property type="entry name" value="UCP029394"/>
    <property type="match status" value="1"/>
</dbReference>
<dbReference type="Gene3D" id="3.10.450.50">
    <property type="match status" value="1"/>
</dbReference>
<proteinExistence type="predicted"/>
<comment type="caution">
    <text evidence="1">The sequence shown here is derived from an EMBL/GenBank/DDBJ whole genome shotgun (WGS) entry which is preliminary data.</text>
</comment>
<accession>A0A4Y8RK45</accession>
<dbReference type="InterPro" id="IPR032710">
    <property type="entry name" value="NTF2-like_dom_sf"/>
</dbReference>
<dbReference type="RefSeq" id="WP_134762252.1">
    <property type="nucleotide sequence ID" value="NZ_SOZD01000003.1"/>
</dbReference>
<dbReference type="EMBL" id="SOZD01000003">
    <property type="protein sequence ID" value="TFF23147.1"/>
    <property type="molecule type" value="Genomic_DNA"/>
</dbReference>
<dbReference type="Proteomes" id="UP000298179">
    <property type="component" value="Unassembled WGS sequence"/>
</dbReference>
<evidence type="ECO:0000313" key="2">
    <source>
        <dbReference type="Proteomes" id="UP000298179"/>
    </source>
</evidence>
<dbReference type="OrthoDB" id="8420905at2"/>
<organism evidence="1 2">
    <name type="scientific">Jiella endophytica</name>
    <dbReference type="NCBI Taxonomy" id="2558362"/>
    <lineage>
        <taxon>Bacteria</taxon>
        <taxon>Pseudomonadati</taxon>
        <taxon>Pseudomonadota</taxon>
        <taxon>Alphaproteobacteria</taxon>
        <taxon>Hyphomicrobiales</taxon>
        <taxon>Aurantimonadaceae</taxon>
        <taxon>Jiella</taxon>
    </lineage>
</organism>